<dbReference type="SUPFAM" id="SSF50475">
    <property type="entry name" value="FMN-binding split barrel"/>
    <property type="match status" value="1"/>
</dbReference>
<keyword evidence="2" id="KW-1185">Reference proteome</keyword>
<evidence type="ECO:0000313" key="1">
    <source>
        <dbReference type="EMBL" id="GIJ67251.1"/>
    </source>
</evidence>
<reference evidence="1" key="1">
    <citation type="submission" date="2021-01" db="EMBL/GenBank/DDBJ databases">
        <title>Whole genome shotgun sequence of Virgisporangium ochraceum NBRC 16418.</title>
        <authorList>
            <person name="Komaki H."/>
            <person name="Tamura T."/>
        </authorList>
    </citation>
    <scope>NUCLEOTIDE SEQUENCE</scope>
    <source>
        <strain evidence="1">NBRC 16418</strain>
    </source>
</reference>
<dbReference type="EMBL" id="BOPH01000024">
    <property type="protein sequence ID" value="GIJ67251.1"/>
    <property type="molecule type" value="Genomic_DNA"/>
</dbReference>
<dbReference type="Proteomes" id="UP000635606">
    <property type="component" value="Unassembled WGS sequence"/>
</dbReference>
<evidence type="ECO:0000313" key="2">
    <source>
        <dbReference type="Proteomes" id="UP000635606"/>
    </source>
</evidence>
<name>A0A8J3ZTL6_9ACTN</name>
<comment type="caution">
    <text evidence="1">The sequence shown here is derived from an EMBL/GenBank/DDBJ whole genome shotgun (WGS) entry which is preliminary data.</text>
</comment>
<protein>
    <recommendedName>
        <fullName evidence="3">Pyridoxamine 5'-phosphate oxidase putative domain-containing protein</fullName>
    </recommendedName>
</protein>
<proteinExistence type="predicted"/>
<dbReference type="AlphaFoldDB" id="A0A8J3ZTL6"/>
<accession>A0A8J3ZTL6</accession>
<evidence type="ECO:0008006" key="3">
    <source>
        <dbReference type="Google" id="ProtNLM"/>
    </source>
</evidence>
<dbReference type="Gene3D" id="2.30.110.10">
    <property type="entry name" value="Electron Transport, Fmn-binding Protein, Chain A"/>
    <property type="match status" value="1"/>
</dbReference>
<dbReference type="InterPro" id="IPR012349">
    <property type="entry name" value="Split_barrel_FMN-bd"/>
</dbReference>
<sequence length="169" mass="17669">MESGGACSQGTPIPGMIVAMRQADVERLVRDTLAAHASLFLATAGEAGPWVNGVYFAEDDLFTLSIVLESEGRTIAAIRSQPRVAVIVSTGSPGDPFLQATADAQVLIGGGAGYARELLRAKVPQAGPFLAAPVEAVRLTVNTWRVTDIPNGWLPGVELPNPNRLLPVG</sequence>
<gene>
    <name evidence="1" type="ORF">Voc01_021680</name>
</gene>
<organism evidence="1 2">
    <name type="scientific">Virgisporangium ochraceum</name>
    <dbReference type="NCBI Taxonomy" id="65505"/>
    <lineage>
        <taxon>Bacteria</taxon>
        <taxon>Bacillati</taxon>
        <taxon>Actinomycetota</taxon>
        <taxon>Actinomycetes</taxon>
        <taxon>Micromonosporales</taxon>
        <taxon>Micromonosporaceae</taxon>
        <taxon>Virgisporangium</taxon>
    </lineage>
</organism>